<comment type="cofactor">
    <cofactor evidence="1 12">
        <name>heme</name>
        <dbReference type="ChEBI" id="CHEBI:30413"/>
    </cofactor>
</comment>
<dbReference type="GO" id="GO:0016705">
    <property type="term" value="F:oxidoreductase activity, acting on paired donors, with incorporation or reduction of molecular oxygen"/>
    <property type="evidence" value="ECO:0007669"/>
    <property type="project" value="InterPro"/>
</dbReference>
<dbReference type="PANTHER" id="PTHR24305:SF210">
    <property type="entry name" value="CYTOCHROME P450 MONOOXYGENASE ASQL-RELATED"/>
    <property type="match status" value="1"/>
</dbReference>
<proteinExistence type="inferred from homology"/>
<evidence type="ECO:0000256" key="4">
    <source>
        <dbReference type="ARBA" id="ARBA00022617"/>
    </source>
</evidence>
<evidence type="ECO:0000256" key="11">
    <source>
        <dbReference type="ARBA" id="ARBA00023136"/>
    </source>
</evidence>
<dbReference type="Pfam" id="PF00067">
    <property type="entry name" value="p450"/>
    <property type="match status" value="1"/>
</dbReference>
<evidence type="ECO:0000256" key="1">
    <source>
        <dbReference type="ARBA" id="ARBA00001971"/>
    </source>
</evidence>
<keyword evidence="9 12" id="KW-0408">Iron</keyword>
<feature type="binding site" description="axial binding residue" evidence="12">
    <location>
        <position position="452"/>
    </location>
    <ligand>
        <name>heme</name>
        <dbReference type="ChEBI" id="CHEBI:30413"/>
    </ligand>
    <ligandPart>
        <name>Fe</name>
        <dbReference type="ChEBI" id="CHEBI:18248"/>
    </ligandPart>
</feature>
<reference evidence="14 15" key="1">
    <citation type="journal article" date="2016" name="Nat. Commun.">
        <title>Ectomycorrhizal ecology is imprinted in the genome of the dominant symbiotic fungus Cenococcum geophilum.</title>
        <authorList>
            <consortium name="DOE Joint Genome Institute"/>
            <person name="Peter M."/>
            <person name="Kohler A."/>
            <person name="Ohm R.A."/>
            <person name="Kuo A."/>
            <person name="Krutzmann J."/>
            <person name="Morin E."/>
            <person name="Arend M."/>
            <person name="Barry K.W."/>
            <person name="Binder M."/>
            <person name="Choi C."/>
            <person name="Clum A."/>
            <person name="Copeland A."/>
            <person name="Grisel N."/>
            <person name="Haridas S."/>
            <person name="Kipfer T."/>
            <person name="LaButti K."/>
            <person name="Lindquist E."/>
            <person name="Lipzen A."/>
            <person name="Maire R."/>
            <person name="Meier B."/>
            <person name="Mihaltcheva S."/>
            <person name="Molinier V."/>
            <person name="Murat C."/>
            <person name="Poggeler S."/>
            <person name="Quandt C.A."/>
            <person name="Sperisen C."/>
            <person name="Tritt A."/>
            <person name="Tisserant E."/>
            <person name="Crous P.W."/>
            <person name="Henrissat B."/>
            <person name="Nehls U."/>
            <person name="Egli S."/>
            <person name="Spatafora J.W."/>
            <person name="Grigoriev I.V."/>
            <person name="Martin F.M."/>
        </authorList>
    </citation>
    <scope>NUCLEOTIDE SEQUENCE [LARGE SCALE GENOMIC DNA]</scope>
    <source>
        <strain evidence="14 15">CBS 207.34</strain>
    </source>
</reference>
<keyword evidence="15" id="KW-1185">Reference proteome</keyword>
<sequence>MNQILNLAFLSASLGLALLSTYIVAKVIYNVFFHPLRKYPGSILAAATTIPSMHARIGGKIVKWNHAQHQRYGEVVRVAPNELSFIGPDAWKDVYGYRASGKSSFQKELEFYGPDMFAGKEGGTGIIRADDAAHSRQRRLVSHAFSDKALKEQEPLLKRYVELLVQKINGMVEKDPMAKINMVDWYNFTTFDIMADLTFGEPLHLLDRSKYSQWVSATFAAVKMNVYQQVFRQIPFVQSILNITIPKSVVKKRQIHMSHSVDRVNKRLEMKTDRPDIWTYILRHGDSENAAEKGLSSTEMYSNAGTFMLAGTETTATQLSGITYQLLKKPEAMARLVAEVREAFPTKEDITMSALARLEFLNACLEEGLRVYPPVPVGLPRRTPAQGAVVCGNEVPGKTIVSLAHYAAYHSPSNFKNPDEFIPQRWLPEAEKEFAEDNKHILQPFSFGPRNCLGKNLAYHEMRLVLATVLWNFDLTFCEESDNWPDQLCYTLWEKHPLLVRLTPIRQT</sequence>
<keyword evidence="11" id="KW-0472">Membrane</keyword>
<evidence type="ECO:0000313" key="14">
    <source>
        <dbReference type="EMBL" id="OCL13583.1"/>
    </source>
</evidence>
<dbReference type="InterPro" id="IPR017972">
    <property type="entry name" value="Cyt_P450_CS"/>
</dbReference>
<dbReference type="GO" id="GO:0004497">
    <property type="term" value="F:monooxygenase activity"/>
    <property type="evidence" value="ECO:0007669"/>
    <property type="project" value="UniProtKB-KW"/>
</dbReference>
<keyword evidence="7" id="KW-1133">Transmembrane helix</keyword>
<dbReference type="GO" id="GO:0016020">
    <property type="term" value="C:membrane"/>
    <property type="evidence" value="ECO:0007669"/>
    <property type="project" value="UniProtKB-SubCell"/>
</dbReference>
<comment type="similarity">
    <text evidence="3 13">Belongs to the cytochrome P450 family.</text>
</comment>
<evidence type="ECO:0000256" key="13">
    <source>
        <dbReference type="RuleBase" id="RU000461"/>
    </source>
</evidence>
<evidence type="ECO:0000256" key="8">
    <source>
        <dbReference type="ARBA" id="ARBA00023002"/>
    </source>
</evidence>
<gene>
    <name evidence="14" type="ORF">AOQ84DRAFT_394982</name>
</gene>
<name>A0A8E2FAX5_9PEZI</name>
<dbReference type="PANTHER" id="PTHR24305">
    <property type="entry name" value="CYTOCHROME P450"/>
    <property type="match status" value="1"/>
</dbReference>
<evidence type="ECO:0000256" key="12">
    <source>
        <dbReference type="PIRSR" id="PIRSR602401-1"/>
    </source>
</evidence>
<comment type="subcellular location">
    <subcellularLocation>
        <location evidence="2">Membrane</location>
        <topology evidence="2">Single-pass membrane protein</topology>
    </subcellularLocation>
</comment>
<evidence type="ECO:0000256" key="5">
    <source>
        <dbReference type="ARBA" id="ARBA00022692"/>
    </source>
</evidence>
<dbReference type="PRINTS" id="PR00463">
    <property type="entry name" value="EP450I"/>
</dbReference>
<evidence type="ECO:0000256" key="10">
    <source>
        <dbReference type="ARBA" id="ARBA00023033"/>
    </source>
</evidence>
<keyword evidence="6 12" id="KW-0479">Metal-binding</keyword>
<organism evidence="14 15">
    <name type="scientific">Glonium stellatum</name>
    <dbReference type="NCBI Taxonomy" id="574774"/>
    <lineage>
        <taxon>Eukaryota</taxon>
        <taxon>Fungi</taxon>
        <taxon>Dikarya</taxon>
        <taxon>Ascomycota</taxon>
        <taxon>Pezizomycotina</taxon>
        <taxon>Dothideomycetes</taxon>
        <taxon>Pleosporomycetidae</taxon>
        <taxon>Gloniales</taxon>
        <taxon>Gloniaceae</taxon>
        <taxon>Glonium</taxon>
    </lineage>
</organism>
<keyword evidence="10 13" id="KW-0503">Monooxygenase</keyword>
<dbReference type="Proteomes" id="UP000250140">
    <property type="component" value="Unassembled WGS sequence"/>
</dbReference>
<dbReference type="AlphaFoldDB" id="A0A8E2FAX5"/>
<evidence type="ECO:0000256" key="9">
    <source>
        <dbReference type="ARBA" id="ARBA00023004"/>
    </source>
</evidence>
<keyword evidence="5" id="KW-0812">Transmembrane</keyword>
<protein>
    <submittedName>
        <fullName evidence="14">Cytochrome P450</fullName>
    </submittedName>
</protein>
<dbReference type="InterPro" id="IPR050121">
    <property type="entry name" value="Cytochrome_P450_monoxygenase"/>
</dbReference>
<evidence type="ECO:0000256" key="6">
    <source>
        <dbReference type="ARBA" id="ARBA00022723"/>
    </source>
</evidence>
<evidence type="ECO:0000256" key="3">
    <source>
        <dbReference type="ARBA" id="ARBA00010617"/>
    </source>
</evidence>
<evidence type="ECO:0000256" key="2">
    <source>
        <dbReference type="ARBA" id="ARBA00004167"/>
    </source>
</evidence>
<dbReference type="GO" id="GO:0020037">
    <property type="term" value="F:heme binding"/>
    <property type="evidence" value="ECO:0007669"/>
    <property type="project" value="InterPro"/>
</dbReference>
<evidence type="ECO:0000313" key="15">
    <source>
        <dbReference type="Proteomes" id="UP000250140"/>
    </source>
</evidence>
<dbReference type="GO" id="GO:0009403">
    <property type="term" value="P:toxin biosynthetic process"/>
    <property type="evidence" value="ECO:0007669"/>
    <property type="project" value="UniProtKB-ARBA"/>
</dbReference>
<dbReference type="EMBL" id="KV748700">
    <property type="protein sequence ID" value="OCL13583.1"/>
    <property type="molecule type" value="Genomic_DNA"/>
</dbReference>
<dbReference type="SUPFAM" id="SSF48264">
    <property type="entry name" value="Cytochrome P450"/>
    <property type="match status" value="1"/>
</dbReference>
<evidence type="ECO:0000256" key="7">
    <source>
        <dbReference type="ARBA" id="ARBA00022989"/>
    </source>
</evidence>
<dbReference type="PROSITE" id="PS00086">
    <property type="entry name" value="CYTOCHROME_P450"/>
    <property type="match status" value="1"/>
</dbReference>
<dbReference type="CDD" id="cd11058">
    <property type="entry name" value="CYP60B-like"/>
    <property type="match status" value="1"/>
</dbReference>
<keyword evidence="8 13" id="KW-0560">Oxidoreductase</keyword>
<dbReference type="PRINTS" id="PR00385">
    <property type="entry name" value="P450"/>
</dbReference>
<dbReference type="InterPro" id="IPR001128">
    <property type="entry name" value="Cyt_P450"/>
</dbReference>
<dbReference type="GO" id="GO:0005506">
    <property type="term" value="F:iron ion binding"/>
    <property type="evidence" value="ECO:0007669"/>
    <property type="project" value="InterPro"/>
</dbReference>
<dbReference type="OrthoDB" id="1470350at2759"/>
<dbReference type="InterPro" id="IPR036396">
    <property type="entry name" value="Cyt_P450_sf"/>
</dbReference>
<keyword evidence="4 12" id="KW-0349">Heme</keyword>
<dbReference type="FunFam" id="1.10.630.10:FF:000047">
    <property type="entry name" value="Cytochrome P450 monooxygenase"/>
    <property type="match status" value="1"/>
</dbReference>
<dbReference type="InterPro" id="IPR002401">
    <property type="entry name" value="Cyt_P450_E_grp-I"/>
</dbReference>
<dbReference type="Gene3D" id="1.10.630.10">
    <property type="entry name" value="Cytochrome P450"/>
    <property type="match status" value="1"/>
</dbReference>
<accession>A0A8E2FAX5</accession>